<accession>E7RVL2</accession>
<name>E7RVL2_9BURK</name>
<dbReference type="HOGENOM" id="CLU_2167802_0_0_4"/>
<dbReference type="Proteomes" id="UP000011021">
    <property type="component" value="Unassembled WGS sequence"/>
</dbReference>
<protein>
    <submittedName>
        <fullName evidence="2">Uncharacterized protein</fullName>
    </submittedName>
</protein>
<evidence type="ECO:0000313" key="2">
    <source>
        <dbReference type="EMBL" id="EFV95816.1"/>
    </source>
</evidence>
<feature type="region of interest" description="Disordered" evidence="1">
    <location>
        <begin position="44"/>
        <end position="110"/>
    </location>
</feature>
<organism evidence="2 3">
    <name type="scientific">Lautropia mirabilis ATCC 51599</name>
    <dbReference type="NCBI Taxonomy" id="887898"/>
    <lineage>
        <taxon>Bacteria</taxon>
        <taxon>Pseudomonadati</taxon>
        <taxon>Pseudomonadota</taxon>
        <taxon>Betaproteobacteria</taxon>
        <taxon>Burkholderiales</taxon>
        <taxon>Burkholderiaceae</taxon>
        <taxon>Lautropia</taxon>
    </lineage>
</organism>
<reference evidence="2 3" key="1">
    <citation type="submission" date="2010-12" db="EMBL/GenBank/DDBJ databases">
        <authorList>
            <person name="Muzny D."/>
            <person name="Qin X."/>
            <person name="Deng J."/>
            <person name="Jiang H."/>
            <person name="Liu Y."/>
            <person name="Qu J."/>
            <person name="Song X.-Z."/>
            <person name="Zhang L."/>
            <person name="Thornton R."/>
            <person name="Coyle M."/>
            <person name="Francisco L."/>
            <person name="Jackson L."/>
            <person name="Javaid M."/>
            <person name="Korchina V."/>
            <person name="Kovar C."/>
            <person name="Mata R."/>
            <person name="Mathew T."/>
            <person name="Ngo R."/>
            <person name="Nguyen L."/>
            <person name="Nguyen N."/>
            <person name="Okwuonu G."/>
            <person name="Ongeri F."/>
            <person name="Pham C."/>
            <person name="Simmons D."/>
            <person name="Wilczek-Boney K."/>
            <person name="Hale W."/>
            <person name="Jakkamsetti A."/>
            <person name="Pham P."/>
            <person name="Ruth R."/>
            <person name="San Lucas F."/>
            <person name="Warren J."/>
            <person name="Zhang J."/>
            <person name="Zhao Z."/>
            <person name="Zhou C."/>
            <person name="Zhu D."/>
            <person name="Lee S."/>
            <person name="Bess C."/>
            <person name="Blankenburg K."/>
            <person name="Forbes L."/>
            <person name="Fu Q."/>
            <person name="Gubbala S."/>
            <person name="Hirani K."/>
            <person name="Jayaseelan J.C."/>
            <person name="Lara F."/>
            <person name="Munidasa M."/>
            <person name="Palculict T."/>
            <person name="Patil S."/>
            <person name="Pu L.-L."/>
            <person name="Saada N."/>
            <person name="Tang L."/>
            <person name="Weissenberger G."/>
            <person name="Zhu Y."/>
            <person name="Hemphill L."/>
            <person name="Shang Y."/>
            <person name="Youmans B."/>
            <person name="Ayvaz T."/>
            <person name="Ross M."/>
            <person name="Santibanez J."/>
            <person name="Aqrawi P."/>
            <person name="Gross S."/>
            <person name="Joshi V."/>
            <person name="Fowler G."/>
            <person name="Nazareth L."/>
            <person name="Reid J."/>
            <person name="Worley K."/>
            <person name="Petrosino J."/>
            <person name="Highlander S."/>
            <person name="Gibbs R."/>
        </authorList>
    </citation>
    <scope>NUCLEOTIDE SEQUENCE [LARGE SCALE GENOMIC DNA]</scope>
    <source>
        <strain evidence="2 3">ATCC 51599</strain>
    </source>
</reference>
<evidence type="ECO:0000256" key="1">
    <source>
        <dbReference type="SAM" id="MobiDB-lite"/>
    </source>
</evidence>
<gene>
    <name evidence="2" type="ORF">HMPREF0551_0724</name>
</gene>
<proteinExistence type="predicted"/>
<keyword evidence="3" id="KW-1185">Reference proteome</keyword>
<dbReference type="EMBL" id="AEQP01000002">
    <property type="protein sequence ID" value="EFV95816.1"/>
    <property type="molecule type" value="Genomic_DNA"/>
</dbReference>
<comment type="caution">
    <text evidence="2">The sequence shown here is derived from an EMBL/GenBank/DDBJ whole genome shotgun (WGS) entry which is preliminary data.</text>
</comment>
<dbReference type="AlphaFoldDB" id="E7RVL2"/>
<sequence length="110" mass="11533">MPCPAPASSRSRARPLCGKAHRVLGCTHPVSPCNDRHETVVRMSTKPASVRKAASHAPNLAAPCCPDDRQPPAEVAPRCAPSRTRPNHGRPPGRPPCGSDSVSWTGKGAS</sequence>
<evidence type="ECO:0000313" key="3">
    <source>
        <dbReference type="Proteomes" id="UP000011021"/>
    </source>
</evidence>